<feature type="transmembrane region" description="Helical" evidence="2">
    <location>
        <begin position="12"/>
        <end position="31"/>
    </location>
</feature>
<organism evidence="3 4">
    <name type="scientific">Phialemonium thermophilum</name>
    <dbReference type="NCBI Taxonomy" id="223376"/>
    <lineage>
        <taxon>Eukaryota</taxon>
        <taxon>Fungi</taxon>
        <taxon>Dikarya</taxon>
        <taxon>Ascomycota</taxon>
        <taxon>Pezizomycotina</taxon>
        <taxon>Sordariomycetes</taxon>
        <taxon>Sordariomycetidae</taxon>
        <taxon>Cephalothecales</taxon>
        <taxon>Cephalothecaceae</taxon>
        <taxon>Phialemonium</taxon>
    </lineage>
</organism>
<keyword evidence="2" id="KW-1133">Transmembrane helix</keyword>
<keyword evidence="2" id="KW-0472">Membrane</keyword>
<feature type="region of interest" description="Disordered" evidence="1">
    <location>
        <begin position="259"/>
        <end position="301"/>
    </location>
</feature>
<accession>A0ABR3V7U7</accession>
<proteinExistence type="predicted"/>
<evidence type="ECO:0000256" key="2">
    <source>
        <dbReference type="SAM" id="Phobius"/>
    </source>
</evidence>
<keyword evidence="4" id="KW-1185">Reference proteome</keyword>
<dbReference type="Proteomes" id="UP001586593">
    <property type="component" value="Unassembled WGS sequence"/>
</dbReference>
<feature type="transmembrane region" description="Helical" evidence="2">
    <location>
        <begin position="111"/>
        <end position="131"/>
    </location>
</feature>
<keyword evidence="2" id="KW-0812">Transmembrane</keyword>
<gene>
    <name evidence="3" type="ORF">VTK73DRAFT_4522</name>
</gene>
<dbReference type="EMBL" id="JAZHXJ010002567">
    <property type="protein sequence ID" value="KAL1837878.1"/>
    <property type="molecule type" value="Genomic_DNA"/>
</dbReference>
<comment type="caution">
    <text evidence="3">The sequence shown here is derived from an EMBL/GenBank/DDBJ whole genome shotgun (WGS) entry which is preliminary data.</text>
</comment>
<evidence type="ECO:0000313" key="4">
    <source>
        <dbReference type="Proteomes" id="UP001586593"/>
    </source>
</evidence>
<name>A0ABR3V7U7_9PEZI</name>
<reference evidence="3 4" key="1">
    <citation type="journal article" date="2024" name="Commun. Biol.">
        <title>Comparative genomic analysis of thermophilic fungi reveals convergent evolutionary adaptations and gene losses.</title>
        <authorList>
            <person name="Steindorff A.S."/>
            <person name="Aguilar-Pontes M.V."/>
            <person name="Robinson A.J."/>
            <person name="Andreopoulos B."/>
            <person name="LaButti K."/>
            <person name="Kuo A."/>
            <person name="Mondo S."/>
            <person name="Riley R."/>
            <person name="Otillar R."/>
            <person name="Haridas S."/>
            <person name="Lipzen A."/>
            <person name="Grimwood J."/>
            <person name="Schmutz J."/>
            <person name="Clum A."/>
            <person name="Reid I.D."/>
            <person name="Moisan M.C."/>
            <person name="Butler G."/>
            <person name="Nguyen T.T.M."/>
            <person name="Dewar K."/>
            <person name="Conant G."/>
            <person name="Drula E."/>
            <person name="Henrissat B."/>
            <person name="Hansel C."/>
            <person name="Singer S."/>
            <person name="Hutchinson M.I."/>
            <person name="de Vries R.P."/>
            <person name="Natvig D.O."/>
            <person name="Powell A.J."/>
            <person name="Tsang A."/>
            <person name="Grigoriev I.V."/>
        </authorList>
    </citation>
    <scope>NUCLEOTIDE SEQUENCE [LARGE SCALE GENOMIC DNA]</scope>
    <source>
        <strain evidence="3 4">ATCC 24622</strain>
    </source>
</reference>
<protein>
    <submittedName>
        <fullName evidence="3">Uncharacterized protein</fullName>
    </submittedName>
</protein>
<sequence length="301" mass="31282">MRLVPDVDATLTVLAFLEWWWWCCCCWWWLLTEGKTGDALFLSPPPTADLAMPLAMRFLEGADSGIFSWAAAREENCISCESWLEWRASAAPLLRPPSLTVGVKTRSASRFVVVVVVVVAVLLLIVVSWEWCAEAGKGKSGWLGIGGECGHGLSRMSVSNGGTVDVVVMAAVCVSLASGWRGTGPSVSWSSRIGAERGASRAIVASSRAGDLWEATMIGSGSSWTRTAAAAAAARGGGGEGCKGGAAGGASSVTRPAWAGCAGSSRDATGGASRSISILGEAEWGDRQRTETGATPPQRGE</sequence>
<evidence type="ECO:0000256" key="1">
    <source>
        <dbReference type="SAM" id="MobiDB-lite"/>
    </source>
</evidence>
<evidence type="ECO:0000313" key="3">
    <source>
        <dbReference type="EMBL" id="KAL1837878.1"/>
    </source>
</evidence>